<dbReference type="InterPro" id="IPR039509">
    <property type="entry name" value="SPATA31"/>
</dbReference>
<evidence type="ECO:0000259" key="11">
    <source>
        <dbReference type="Pfam" id="PF15371"/>
    </source>
</evidence>
<evidence type="ECO:0000256" key="9">
    <source>
        <dbReference type="SAM" id="MobiDB-lite"/>
    </source>
</evidence>
<dbReference type="Ensembl" id="ENSOCUT00000003560.4">
    <property type="protein sequence ID" value="ENSOCUP00000003083.3"/>
    <property type="gene ID" value="ENSOCUG00000003550.4"/>
</dbReference>
<feature type="compositionally biased region" description="Basic and acidic residues" evidence="9">
    <location>
        <begin position="1148"/>
        <end position="1157"/>
    </location>
</feature>
<feature type="domain" description="SPATA31-like" evidence="11">
    <location>
        <begin position="64"/>
        <end position="147"/>
    </location>
</feature>
<feature type="compositionally biased region" description="Low complexity" evidence="9">
    <location>
        <begin position="442"/>
        <end position="454"/>
    </location>
</feature>
<dbReference type="InParanoid" id="G1SJY5"/>
<reference evidence="12" key="2">
    <citation type="submission" date="2025-08" db="UniProtKB">
        <authorList>
            <consortium name="Ensembl"/>
        </authorList>
    </citation>
    <scope>IDENTIFICATION</scope>
    <source>
        <strain evidence="12">Thorbecke</strain>
    </source>
</reference>
<dbReference type="GO" id="GO:0007283">
    <property type="term" value="P:spermatogenesis"/>
    <property type="evidence" value="ECO:0007669"/>
    <property type="project" value="UniProtKB-KW"/>
</dbReference>
<feature type="region of interest" description="Disordered" evidence="9">
    <location>
        <begin position="502"/>
        <end position="557"/>
    </location>
</feature>
<dbReference type="EMBL" id="AAGW02058225">
    <property type="status" value="NOT_ANNOTATED_CDS"/>
    <property type="molecule type" value="Genomic_DNA"/>
</dbReference>
<name>G1SJY5_RABIT</name>
<dbReference type="Pfam" id="PF15371">
    <property type="entry name" value="DUF4599"/>
    <property type="match status" value="1"/>
</dbReference>
<evidence type="ECO:0000259" key="10">
    <source>
        <dbReference type="Pfam" id="PF14650"/>
    </source>
</evidence>
<keyword evidence="13" id="KW-1185">Reference proteome</keyword>
<feature type="compositionally biased region" description="Low complexity" evidence="9">
    <location>
        <begin position="405"/>
        <end position="425"/>
    </location>
</feature>
<evidence type="ECO:0000256" key="4">
    <source>
        <dbReference type="ARBA" id="ARBA00022871"/>
    </source>
</evidence>
<keyword evidence="2" id="KW-0812">Transmembrane</keyword>
<feature type="region of interest" description="Disordered" evidence="9">
    <location>
        <begin position="115"/>
        <end position="189"/>
    </location>
</feature>
<feature type="region of interest" description="Disordered" evidence="9">
    <location>
        <begin position="865"/>
        <end position="884"/>
    </location>
</feature>
<evidence type="ECO:0000256" key="2">
    <source>
        <dbReference type="ARBA" id="ARBA00022692"/>
    </source>
</evidence>
<feature type="region of interest" description="Disordered" evidence="9">
    <location>
        <begin position="1087"/>
        <end position="1174"/>
    </location>
</feature>
<feature type="compositionally biased region" description="Polar residues" evidence="9">
    <location>
        <begin position="793"/>
        <end position="813"/>
    </location>
</feature>
<evidence type="ECO:0000256" key="7">
    <source>
        <dbReference type="ARBA" id="ARBA00035009"/>
    </source>
</evidence>
<feature type="region of interest" description="Disordered" evidence="9">
    <location>
        <begin position="1186"/>
        <end position="1214"/>
    </location>
</feature>
<feature type="compositionally biased region" description="Basic and acidic residues" evidence="9">
    <location>
        <begin position="632"/>
        <end position="646"/>
    </location>
</feature>
<dbReference type="GO" id="GO:0030154">
    <property type="term" value="P:cell differentiation"/>
    <property type="evidence" value="ECO:0007669"/>
    <property type="project" value="UniProtKB-KW"/>
</dbReference>
<keyword evidence="3" id="KW-0221">Differentiation</keyword>
<accession>G1SJY5</accession>
<feature type="region of interest" description="Disordered" evidence="9">
    <location>
        <begin position="42"/>
        <end position="70"/>
    </location>
</feature>
<dbReference type="InterPro" id="IPR027970">
    <property type="entry name" value="SPATA31-like"/>
</dbReference>
<dbReference type="Proteomes" id="UP000001811">
    <property type="component" value="Chromosome 1"/>
</dbReference>
<dbReference type="KEGG" id="ocu:100349629"/>
<dbReference type="eggNOG" id="ENOG502RU0E">
    <property type="taxonomic scope" value="Eukaryota"/>
</dbReference>
<feature type="region of interest" description="Disordered" evidence="9">
    <location>
        <begin position="1301"/>
        <end position="1337"/>
    </location>
</feature>
<feature type="region of interest" description="Disordered" evidence="9">
    <location>
        <begin position="793"/>
        <end position="815"/>
    </location>
</feature>
<dbReference type="Pfam" id="PF14650">
    <property type="entry name" value="FAM75"/>
    <property type="match status" value="1"/>
</dbReference>
<evidence type="ECO:0000313" key="12">
    <source>
        <dbReference type="Ensembl" id="ENSOCUP00000003083.3"/>
    </source>
</evidence>
<comment type="similarity">
    <text evidence="7">Belongs to the SPATA31 family.</text>
</comment>
<dbReference type="PANTHER" id="PTHR21859:SF55">
    <property type="entry name" value="SPERMATOGENESIS-ASSOCIATED PROTEIN 31A1-RELATED"/>
    <property type="match status" value="1"/>
</dbReference>
<reference evidence="12" key="3">
    <citation type="submission" date="2025-09" db="UniProtKB">
        <authorList>
            <consortium name="Ensembl"/>
        </authorList>
    </citation>
    <scope>IDENTIFICATION</scope>
    <source>
        <strain evidence="12">Thorbecke</strain>
    </source>
</reference>
<dbReference type="HOGENOM" id="CLU_005668_2_0_1"/>
<feature type="compositionally biased region" description="Polar residues" evidence="9">
    <location>
        <begin position="502"/>
        <end position="529"/>
    </location>
</feature>
<feature type="region of interest" description="Disordered" evidence="9">
    <location>
        <begin position="899"/>
        <end position="942"/>
    </location>
</feature>
<dbReference type="GeneTree" id="ENSGT00950000183043"/>
<evidence type="ECO:0000256" key="6">
    <source>
        <dbReference type="ARBA" id="ARBA00023136"/>
    </source>
</evidence>
<evidence type="ECO:0000256" key="8">
    <source>
        <dbReference type="ARBA" id="ARBA00037695"/>
    </source>
</evidence>
<dbReference type="GeneID" id="100349629"/>
<feature type="region of interest" description="Disordered" evidence="9">
    <location>
        <begin position="231"/>
        <end position="264"/>
    </location>
</feature>
<feature type="region of interest" description="Disordered" evidence="9">
    <location>
        <begin position="621"/>
        <end position="648"/>
    </location>
</feature>
<evidence type="ECO:0000313" key="13">
    <source>
        <dbReference type="Proteomes" id="UP000001811"/>
    </source>
</evidence>
<feature type="region of interest" description="Disordered" evidence="9">
    <location>
        <begin position="386"/>
        <end position="479"/>
    </location>
</feature>
<comment type="function">
    <text evidence="8">May play a role in spermatogenesis.</text>
</comment>
<feature type="domain" description="SPATA31" evidence="10">
    <location>
        <begin position="339"/>
        <end position="718"/>
    </location>
</feature>
<dbReference type="Bgee" id="ENSOCUG00000003550">
    <property type="expression patterns" value="Expressed in testis"/>
</dbReference>
<keyword evidence="5" id="KW-1133">Transmembrane helix</keyword>
<feature type="compositionally biased region" description="Basic residues" evidence="9">
    <location>
        <begin position="48"/>
        <end position="70"/>
    </location>
</feature>
<evidence type="ECO:0000256" key="3">
    <source>
        <dbReference type="ARBA" id="ARBA00022782"/>
    </source>
</evidence>
<keyword evidence="6" id="KW-0472">Membrane</keyword>
<organism evidence="12 13">
    <name type="scientific">Oryctolagus cuniculus</name>
    <name type="common">Rabbit</name>
    <dbReference type="NCBI Taxonomy" id="9986"/>
    <lineage>
        <taxon>Eukaryota</taxon>
        <taxon>Metazoa</taxon>
        <taxon>Chordata</taxon>
        <taxon>Craniata</taxon>
        <taxon>Vertebrata</taxon>
        <taxon>Euteleostomi</taxon>
        <taxon>Mammalia</taxon>
        <taxon>Eutheria</taxon>
        <taxon>Euarchontoglires</taxon>
        <taxon>Glires</taxon>
        <taxon>Lagomorpha</taxon>
        <taxon>Leporidae</taxon>
        <taxon>Oryctolagus</taxon>
    </lineage>
</organism>
<protein>
    <submittedName>
        <fullName evidence="12">Uncharacterized protein</fullName>
    </submittedName>
</protein>
<proteinExistence type="inferred from homology"/>
<dbReference type="OMA" id="WWWATAK"/>
<dbReference type="GO" id="GO:0016020">
    <property type="term" value="C:membrane"/>
    <property type="evidence" value="ECO:0007669"/>
    <property type="project" value="UniProtKB-SubCell"/>
</dbReference>
<feature type="compositionally biased region" description="Basic and acidic residues" evidence="9">
    <location>
        <begin position="1104"/>
        <end position="1133"/>
    </location>
</feature>
<dbReference type="PaxDb" id="9986-ENSOCUP00000003083"/>
<evidence type="ECO:0000256" key="5">
    <source>
        <dbReference type="ARBA" id="ARBA00022989"/>
    </source>
</evidence>
<sequence length="1396" mass="154772">MENQKSIRAMWQSLSCTSWGTNIILVFLCGLGLFLLTFVHSTPPSPPPKRKGTIRKCQGHTRRRIKSRKKSRALKACRDCLEKLKEARGLVSILQSHLGKLPDDSASHLLCRDLQGDERNPAPAGGHQPHGEPEEDASPVTSSPLPSPALLTQHPPPPASCPSEGPQQVQSDVKSTPAGPAPDSAPPGNSCLASLSTAASGLDRISSSIAFFSWWWPTAKALLLFTSPHGRGRQEPLSQHPPEASAWGDAARGQAEAGGPPFISPDGQRLLEILISRRAGLMLKAEEKTGSLLGQMRPGCLLSSLGALLRSLSSKQASSAPQLFWRPRHQCTQLQGPPRLSAPQVFGDHLEKKCSQLFWGLPSLHSESLVATAWVSKGPTLSRAPTVRFNINSRSSPVQTRSTEPPLLSQPQPLPPNHLNQPQPLTEKLPSHPRQVPTPVQLPCSFPSLPSPSLHKGRTCRSSCPTSQDKARSIIPTDNQEMDWPLQMPLQRKWAARSFLQNPQEGAGQPTPSLPQGSWASQTRKSTSAFPGETISPERHRQSEQQSQARLLKDKPQDGFLYRIQPCQKLMHPRGKFSRTCPFQGMEKHGRSQPSLPSAVAGKSIKDVKTMEPMQCRRLHRKGAVGLKLGKQSKDPGQHEDDKKDLPWIPESTSVEVLEDDKEEAERNFFKPRKHEYRSYQPRVPEKEDLKKDLKAHLEKKSGQINKGRIPVRVRRSWLTANYAFPNYNTHIKPRNPADPKGHNSSVNTSQKTYFVNPFTRNLLETHIKSFPVRRGWNLYHQTLKHTNLNSGAVQASQHPQPKFPSSASQESGANVKVKAANALGDPHKGLGEKMMAKKSVPPPERPVIAPSSVYKEAKKTLAVAPSGGTRRLSEAPGTRQEAKLPIESLKDSLRDRFQQSKTAQGARRGSLARRKSTTAAKNEPQEIGHLAPPDHYKPKTQISRISPATGAKEIRDALEAEEKPLMWEATREANMTISQTINVNLNLEPCGDGQRPQTSRMPIGYRTGQPGLEREVVNEVEVQVEVESENQPQGQDTDIVYQDYTVEVHPITDILASQASSDTPKNMSSSNISASQGLHDHLLKAGWSQRQQEPRSPKVRSPWKSENKMFSPSDKREDCRRLRPGDHEERAAAQRATHARGMSHPARNRETGDTLVKKSSQFLPKRRQEPLESHNKKRIRPFMQHSTPTKRGAGWEDTLPRDRPVSATAGSQGSHLGRLFTEKREAQAQALTTVVGKIVVDQLGLPYTQVPSEFSWYTEETQVPLGECPCYHRGPSYPEPRRVGMDTAFCHQATPQSFSHPINSMSVRDRDSHQFSPPREPVSRASQSQHRSEVAGTLGHSISCPRNCLLQRSVSSGPAYQVPRVFSTGKSFLPEQRQFLPQKPIQSYVGTSFMC</sequence>
<dbReference type="PANTHER" id="PTHR21859">
    <property type="entry name" value="ACROSOME-SPECIFIC PROTEIN"/>
    <property type="match status" value="1"/>
</dbReference>
<reference evidence="12 13" key="1">
    <citation type="journal article" date="2011" name="Nature">
        <title>A high-resolution map of human evolutionary constraint using 29 mammals.</title>
        <authorList>
            <person name="Lindblad-Toh K."/>
            <person name="Garber M."/>
            <person name="Zuk O."/>
            <person name="Lin M.F."/>
            <person name="Parker B.J."/>
            <person name="Washietl S."/>
            <person name="Kheradpour P."/>
            <person name="Ernst J."/>
            <person name="Jordan G."/>
            <person name="Mauceli E."/>
            <person name="Ward L.D."/>
            <person name="Lowe C.B."/>
            <person name="Holloway A.K."/>
            <person name="Clamp M."/>
            <person name="Gnerre S."/>
            <person name="Alfoldi J."/>
            <person name="Beal K."/>
            <person name="Chang J."/>
            <person name="Clawson H."/>
            <person name="Cuff J."/>
            <person name="Di Palma F."/>
            <person name="Fitzgerald S."/>
            <person name="Flicek P."/>
            <person name="Guttman M."/>
            <person name="Hubisz M.J."/>
            <person name="Jaffe D.B."/>
            <person name="Jungreis I."/>
            <person name="Kent W.J."/>
            <person name="Kostka D."/>
            <person name="Lara M."/>
            <person name="Martins A.L."/>
            <person name="Massingham T."/>
            <person name="Moltke I."/>
            <person name="Raney B.J."/>
            <person name="Rasmussen M.D."/>
            <person name="Robinson J."/>
            <person name="Stark A."/>
            <person name="Vilella A.J."/>
            <person name="Wen J."/>
            <person name="Xie X."/>
            <person name="Zody M.C."/>
            <person name="Baldwin J."/>
            <person name="Bloom T."/>
            <person name="Chin C.W."/>
            <person name="Heiman D."/>
            <person name="Nicol R."/>
            <person name="Nusbaum C."/>
            <person name="Young S."/>
            <person name="Wilkinson J."/>
            <person name="Worley K.C."/>
            <person name="Kovar C.L."/>
            <person name="Muzny D.M."/>
            <person name="Gibbs R.A."/>
            <person name="Cree A."/>
            <person name="Dihn H.H."/>
            <person name="Fowler G."/>
            <person name="Jhangiani S."/>
            <person name="Joshi V."/>
            <person name="Lee S."/>
            <person name="Lewis L.R."/>
            <person name="Nazareth L.V."/>
            <person name="Okwuonu G."/>
            <person name="Santibanez J."/>
            <person name="Warren W.C."/>
            <person name="Mardis E.R."/>
            <person name="Weinstock G.M."/>
            <person name="Wilson R.K."/>
            <person name="Delehaunty K."/>
            <person name="Dooling D."/>
            <person name="Fronik C."/>
            <person name="Fulton L."/>
            <person name="Fulton B."/>
            <person name="Graves T."/>
            <person name="Minx P."/>
            <person name="Sodergren E."/>
            <person name="Birney E."/>
            <person name="Margulies E.H."/>
            <person name="Herrero J."/>
            <person name="Green E.D."/>
            <person name="Haussler D."/>
            <person name="Siepel A."/>
            <person name="Goldman N."/>
            <person name="Pollard K.S."/>
            <person name="Pedersen J.S."/>
            <person name="Lander E.S."/>
            <person name="Kellis M."/>
        </authorList>
    </citation>
    <scope>NUCLEOTIDE SEQUENCE [LARGE SCALE GENOMIC DNA]</scope>
    <source>
        <strain evidence="12 13">Thorbecke inbred</strain>
    </source>
</reference>
<feature type="compositionally biased region" description="Polar residues" evidence="9">
    <location>
        <begin position="389"/>
        <end position="403"/>
    </location>
</feature>
<comment type="subcellular location">
    <subcellularLocation>
        <location evidence="1">Membrane</location>
        <topology evidence="1">Single-pass membrane protein</topology>
    </subcellularLocation>
</comment>
<evidence type="ECO:0000256" key="1">
    <source>
        <dbReference type="ARBA" id="ARBA00004167"/>
    </source>
</evidence>
<keyword evidence="4" id="KW-0744">Spermatogenesis</keyword>
<dbReference type="OrthoDB" id="9799748at2759"/>
<dbReference type="RefSeq" id="XP_008256113.3">
    <property type="nucleotide sequence ID" value="XM_008257891.4"/>
</dbReference>